<keyword evidence="1" id="KW-0812">Transmembrane</keyword>
<accession>A0A0E9PTY4</accession>
<organism evidence="2">
    <name type="scientific">Anguilla anguilla</name>
    <name type="common">European freshwater eel</name>
    <name type="synonym">Muraena anguilla</name>
    <dbReference type="NCBI Taxonomy" id="7936"/>
    <lineage>
        <taxon>Eukaryota</taxon>
        <taxon>Metazoa</taxon>
        <taxon>Chordata</taxon>
        <taxon>Craniata</taxon>
        <taxon>Vertebrata</taxon>
        <taxon>Euteleostomi</taxon>
        <taxon>Actinopterygii</taxon>
        <taxon>Neopterygii</taxon>
        <taxon>Teleostei</taxon>
        <taxon>Anguilliformes</taxon>
        <taxon>Anguillidae</taxon>
        <taxon>Anguilla</taxon>
    </lineage>
</organism>
<keyword evidence="1" id="KW-0472">Membrane</keyword>
<evidence type="ECO:0000256" key="1">
    <source>
        <dbReference type="SAM" id="Phobius"/>
    </source>
</evidence>
<feature type="transmembrane region" description="Helical" evidence="1">
    <location>
        <begin position="12"/>
        <end position="31"/>
    </location>
</feature>
<dbReference type="EMBL" id="GBXM01101274">
    <property type="protein sequence ID" value="JAH07303.1"/>
    <property type="molecule type" value="Transcribed_RNA"/>
</dbReference>
<reference evidence="2" key="2">
    <citation type="journal article" date="2015" name="Fish Shellfish Immunol.">
        <title>Early steps in the European eel (Anguilla anguilla)-Vibrio vulnificus interaction in the gills: Role of the RtxA13 toxin.</title>
        <authorList>
            <person name="Callol A."/>
            <person name="Pajuelo D."/>
            <person name="Ebbesson L."/>
            <person name="Teles M."/>
            <person name="MacKenzie S."/>
            <person name="Amaro C."/>
        </authorList>
    </citation>
    <scope>NUCLEOTIDE SEQUENCE</scope>
</reference>
<evidence type="ECO:0000313" key="2">
    <source>
        <dbReference type="EMBL" id="JAH07303.1"/>
    </source>
</evidence>
<dbReference type="AlphaFoldDB" id="A0A0E9PTY4"/>
<name>A0A0E9PTY4_ANGAN</name>
<protein>
    <submittedName>
        <fullName evidence="2">Uncharacterized protein</fullName>
    </submittedName>
</protein>
<keyword evidence="1" id="KW-1133">Transmembrane helix</keyword>
<sequence>MSMLKGVLLTRRLSFTGIVCRYFFFFFHFWITFLGLKEVLLRLIVN</sequence>
<reference evidence="2" key="1">
    <citation type="submission" date="2014-11" db="EMBL/GenBank/DDBJ databases">
        <authorList>
            <person name="Amaro Gonzalez C."/>
        </authorList>
    </citation>
    <scope>NUCLEOTIDE SEQUENCE</scope>
</reference>
<proteinExistence type="predicted"/>